<protein>
    <submittedName>
        <fullName evidence="1">Uncharacterized protein</fullName>
    </submittedName>
</protein>
<accession>A0A3B1C3A5</accession>
<sequence length="139" mass="15318">MKIFSLVVISLAMVTGQAEKEYVSPYQAMESAATVLKNEIRRDEKILSAKMNIQRVKATRAKLESGLGAKEEALSKLKQAGIANSAIASVLKKTLKTEKRISEDTRIGNAVRIRAQRALKANLPGKKKALAQANKWLRK</sequence>
<evidence type="ECO:0000313" key="1">
    <source>
        <dbReference type="EMBL" id="VAX17350.1"/>
    </source>
</evidence>
<dbReference type="EMBL" id="UOGC01000050">
    <property type="protein sequence ID" value="VAX17350.1"/>
    <property type="molecule type" value="Genomic_DNA"/>
</dbReference>
<gene>
    <name evidence="1" type="ORF">MNBD_NITROSPINAE01-1022</name>
</gene>
<dbReference type="AlphaFoldDB" id="A0A3B1C3A5"/>
<organism evidence="1">
    <name type="scientific">hydrothermal vent metagenome</name>
    <dbReference type="NCBI Taxonomy" id="652676"/>
    <lineage>
        <taxon>unclassified sequences</taxon>
        <taxon>metagenomes</taxon>
        <taxon>ecological metagenomes</taxon>
    </lineage>
</organism>
<name>A0A3B1C3A5_9ZZZZ</name>
<proteinExistence type="predicted"/>
<reference evidence="1" key="1">
    <citation type="submission" date="2018-06" db="EMBL/GenBank/DDBJ databases">
        <authorList>
            <person name="Zhirakovskaya E."/>
        </authorList>
    </citation>
    <scope>NUCLEOTIDE SEQUENCE</scope>
</reference>